<dbReference type="AlphaFoldDB" id="A0A6A6TJ82"/>
<feature type="compositionally biased region" description="Acidic residues" evidence="1">
    <location>
        <begin position="119"/>
        <end position="132"/>
    </location>
</feature>
<organism evidence="2 3">
    <name type="scientific">Lophiostoma macrostomum CBS 122681</name>
    <dbReference type="NCBI Taxonomy" id="1314788"/>
    <lineage>
        <taxon>Eukaryota</taxon>
        <taxon>Fungi</taxon>
        <taxon>Dikarya</taxon>
        <taxon>Ascomycota</taxon>
        <taxon>Pezizomycotina</taxon>
        <taxon>Dothideomycetes</taxon>
        <taxon>Pleosporomycetidae</taxon>
        <taxon>Pleosporales</taxon>
        <taxon>Lophiostomataceae</taxon>
        <taxon>Lophiostoma</taxon>
    </lineage>
</organism>
<feature type="compositionally biased region" description="Acidic residues" evidence="1">
    <location>
        <begin position="480"/>
        <end position="489"/>
    </location>
</feature>
<feature type="region of interest" description="Disordered" evidence="1">
    <location>
        <begin position="64"/>
        <end position="226"/>
    </location>
</feature>
<feature type="region of interest" description="Disordered" evidence="1">
    <location>
        <begin position="368"/>
        <end position="489"/>
    </location>
</feature>
<dbReference type="Proteomes" id="UP000799324">
    <property type="component" value="Unassembled WGS sequence"/>
</dbReference>
<protein>
    <recommendedName>
        <fullName evidence="4">Myb-like domain-containing protein</fullName>
    </recommendedName>
</protein>
<dbReference type="OrthoDB" id="5420368at2759"/>
<sequence length="489" mass="50942">MPMSWTPENDRLLLLKLIETHGIKVDIAKIEKAWPKTANPKPTARAITERFAKLRQLAGINISLSTSKSGGGKTQARVTASAAKPFSTPTSAAKKRKAKAKAKNEDEDESDGEGHMTLSEDEDVDVDEDEDETPTKQKQKQTPNKARKMGVGRTPRSGRAGSSLGGGLSLSNEFGRAEEELEFEDGDEDPDFGFQTGRGVRVKNANQPSHPTEPTDDHDPFTSNGPFAADIAEARRLRDMTSHSSASAQPSNRSLGLGFMTSPYNNASFGNGMAHFPNYGISGYGTGPGTPGAMDGGNDAMFMNAFGAGGSLNGQGISPMTAMNAMSAQMAGIGNRMNMGGGGGSGVSTGMGTGMGAGMGHGMGMTQYTTNTGLTPHTSRMHLSNSSSSIPSPIPFAAPPKKNTVSGNNSGNGSTSPSASASRDRTVSATPSVPSRARSARQVSQKAAEKMSAYIQAAKEEEKANGEASSVEDSAASEFEGSDGDEVMV</sequence>
<accession>A0A6A6TJ82</accession>
<dbReference type="EMBL" id="MU004310">
    <property type="protein sequence ID" value="KAF2659023.1"/>
    <property type="molecule type" value="Genomic_DNA"/>
</dbReference>
<feature type="compositionally biased region" description="Low complexity" evidence="1">
    <location>
        <begin position="406"/>
        <end position="421"/>
    </location>
</feature>
<evidence type="ECO:0000313" key="3">
    <source>
        <dbReference type="Proteomes" id="UP000799324"/>
    </source>
</evidence>
<keyword evidence="3" id="KW-1185">Reference proteome</keyword>
<reference evidence="2" key="1">
    <citation type="journal article" date="2020" name="Stud. Mycol.">
        <title>101 Dothideomycetes genomes: a test case for predicting lifestyles and emergence of pathogens.</title>
        <authorList>
            <person name="Haridas S."/>
            <person name="Albert R."/>
            <person name="Binder M."/>
            <person name="Bloem J."/>
            <person name="Labutti K."/>
            <person name="Salamov A."/>
            <person name="Andreopoulos B."/>
            <person name="Baker S."/>
            <person name="Barry K."/>
            <person name="Bills G."/>
            <person name="Bluhm B."/>
            <person name="Cannon C."/>
            <person name="Castanera R."/>
            <person name="Culley D."/>
            <person name="Daum C."/>
            <person name="Ezra D."/>
            <person name="Gonzalez J."/>
            <person name="Henrissat B."/>
            <person name="Kuo A."/>
            <person name="Liang C."/>
            <person name="Lipzen A."/>
            <person name="Lutzoni F."/>
            <person name="Magnuson J."/>
            <person name="Mondo S."/>
            <person name="Nolan M."/>
            <person name="Ohm R."/>
            <person name="Pangilinan J."/>
            <person name="Park H.-J."/>
            <person name="Ramirez L."/>
            <person name="Alfaro M."/>
            <person name="Sun H."/>
            <person name="Tritt A."/>
            <person name="Yoshinaga Y."/>
            <person name="Zwiers L.-H."/>
            <person name="Turgeon B."/>
            <person name="Goodwin S."/>
            <person name="Spatafora J."/>
            <person name="Crous P."/>
            <person name="Grigoriev I."/>
        </authorList>
    </citation>
    <scope>NUCLEOTIDE SEQUENCE</scope>
    <source>
        <strain evidence="2">CBS 122681</strain>
    </source>
</reference>
<feature type="compositionally biased region" description="Polar residues" evidence="1">
    <location>
        <begin position="368"/>
        <end position="385"/>
    </location>
</feature>
<feature type="compositionally biased region" description="Acidic residues" evidence="1">
    <location>
        <begin position="179"/>
        <end position="191"/>
    </location>
</feature>
<gene>
    <name evidence="2" type="ORF">K491DRAFT_675947</name>
</gene>
<name>A0A6A6TJ82_9PLEO</name>
<evidence type="ECO:0000256" key="1">
    <source>
        <dbReference type="SAM" id="MobiDB-lite"/>
    </source>
</evidence>
<proteinExistence type="predicted"/>
<feature type="compositionally biased region" description="Low complexity" evidence="1">
    <location>
        <begin position="466"/>
        <end position="479"/>
    </location>
</feature>
<evidence type="ECO:0008006" key="4">
    <source>
        <dbReference type="Google" id="ProtNLM"/>
    </source>
</evidence>
<evidence type="ECO:0000313" key="2">
    <source>
        <dbReference type="EMBL" id="KAF2659023.1"/>
    </source>
</evidence>